<dbReference type="OrthoDB" id="1033399at2"/>
<reference evidence="1 2" key="1">
    <citation type="submission" date="2016-11" db="EMBL/GenBank/DDBJ databases">
        <authorList>
            <person name="Jaros S."/>
            <person name="Januszkiewicz K."/>
            <person name="Wedrychowicz H."/>
        </authorList>
    </citation>
    <scope>NUCLEOTIDE SEQUENCE [LARGE SCALE GENOMIC DNA]</scope>
    <source>
        <strain evidence="1 2">BPI-34</strain>
    </source>
</reference>
<dbReference type="EMBL" id="FRCJ01000001">
    <property type="protein sequence ID" value="SHL72538.1"/>
    <property type="molecule type" value="Genomic_DNA"/>
</dbReference>
<proteinExistence type="predicted"/>
<dbReference type="Proteomes" id="UP000184280">
    <property type="component" value="Unassembled WGS sequence"/>
</dbReference>
<organism evidence="1 2">
    <name type="scientific">Xylanibacter ruminicola</name>
    <name type="common">Prevotella ruminicola</name>
    <dbReference type="NCBI Taxonomy" id="839"/>
    <lineage>
        <taxon>Bacteria</taxon>
        <taxon>Pseudomonadati</taxon>
        <taxon>Bacteroidota</taxon>
        <taxon>Bacteroidia</taxon>
        <taxon>Bacteroidales</taxon>
        <taxon>Prevotellaceae</taxon>
        <taxon>Xylanibacter</taxon>
    </lineage>
</organism>
<accession>A0A1M7CZ93</accession>
<sequence length="175" mass="20128">MEEKKSIYACYEELKQREINELKAAIKMVGGEFVFKRKPIVMVNRDGCYPHPCDVCITSVEMSDDDLLTIRGYESGDDTEEIFDVDLDDIAYSHISFITESIPVRTFSQETFCISRLSREDLENIGFDASDVDDNTMQNLAEKLGEDYCEQLFWSSLEILAESFGIPKKEEEDEE</sequence>
<gene>
    <name evidence="1" type="ORF">SAMN04488494_0575</name>
</gene>
<evidence type="ECO:0000313" key="1">
    <source>
        <dbReference type="EMBL" id="SHL72538.1"/>
    </source>
</evidence>
<evidence type="ECO:0000313" key="2">
    <source>
        <dbReference type="Proteomes" id="UP000184280"/>
    </source>
</evidence>
<protein>
    <submittedName>
        <fullName evidence="1">Uncharacterized protein</fullName>
    </submittedName>
</protein>
<dbReference type="RefSeq" id="WP_139294588.1">
    <property type="nucleotide sequence ID" value="NZ_FRCJ01000001.1"/>
</dbReference>
<dbReference type="AlphaFoldDB" id="A0A1M7CZ93"/>
<name>A0A1M7CZ93_XYLRU</name>